<dbReference type="EMBL" id="CP000628">
    <property type="protein sequence ID" value="ACM24936.1"/>
    <property type="molecule type" value="Genomic_DNA"/>
</dbReference>
<dbReference type="HOGENOM" id="CLU_082566_0_1_5"/>
<dbReference type="eggNOG" id="COG2258">
    <property type="taxonomic scope" value="Bacteria"/>
</dbReference>
<sequence length="220" mass="23833">MRERNHGRDDRPMKILAVCIGAAEMLPGRKSKTGINKHAVGAAVMIDAKGLIGDAICNRVHHGGVDQAAYVEGSLTLDWWSRELGRRLEPGAFGENLVIDGLDNCEIAVGDRFIAGDLVLEVTSARVPCATFAAKMGDPKFVKRYFQARRPGIYCRVKTAGTVAAGMAVTHIPYAGARVTMPEMIATHGQRLSPQDRARYLSTPIHHKLRAMLESEAAGS</sequence>
<dbReference type="InterPro" id="IPR005302">
    <property type="entry name" value="MoCF_Sase_C"/>
</dbReference>
<dbReference type="Pfam" id="PF03473">
    <property type="entry name" value="MOSC"/>
    <property type="match status" value="1"/>
</dbReference>
<organism evidence="2 3">
    <name type="scientific">Rhizobium rhizogenes (strain K84 / ATCC BAA-868)</name>
    <name type="common">Agrobacterium radiobacter</name>
    <dbReference type="NCBI Taxonomy" id="311403"/>
    <lineage>
        <taxon>Bacteria</taxon>
        <taxon>Pseudomonadati</taxon>
        <taxon>Pseudomonadota</taxon>
        <taxon>Alphaproteobacteria</taxon>
        <taxon>Hyphomicrobiales</taxon>
        <taxon>Rhizobiaceae</taxon>
        <taxon>Rhizobium/Agrobacterium group</taxon>
        <taxon>Rhizobium</taxon>
    </lineage>
</organism>
<dbReference type="GO" id="GO:0003824">
    <property type="term" value="F:catalytic activity"/>
    <property type="evidence" value="ECO:0007669"/>
    <property type="project" value="InterPro"/>
</dbReference>
<dbReference type="Proteomes" id="UP000001600">
    <property type="component" value="Chromosome 1"/>
</dbReference>
<dbReference type="GO" id="GO:0030151">
    <property type="term" value="F:molybdenum ion binding"/>
    <property type="evidence" value="ECO:0007669"/>
    <property type="project" value="InterPro"/>
</dbReference>
<dbReference type="InterPro" id="IPR011037">
    <property type="entry name" value="Pyrv_Knase-like_insert_dom_sf"/>
</dbReference>
<dbReference type="PANTHER" id="PTHR30212:SF2">
    <property type="entry name" value="PROTEIN YIIM"/>
    <property type="match status" value="1"/>
</dbReference>
<dbReference type="PROSITE" id="PS51340">
    <property type="entry name" value="MOSC"/>
    <property type="match status" value="1"/>
</dbReference>
<dbReference type="InterPro" id="IPR052353">
    <property type="entry name" value="Benzoxazolinone_Detox_Enz"/>
</dbReference>
<accession>B9JGU0</accession>
<name>B9JGU0_RHIR8</name>
<dbReference type="GO" id="GO:0030170">
    <property type="term" value="F:pyridoxal phosphate binding"/>
    <property type="evidence" value="ECO:0007669"/>
    <property type="project" value="InterPro"/>
</dbReference>
<dbReference type="PANTHER" id="PTHR30212">
    <property type="entry name" value="PROTEIN YIIM"/>
    <property type="match status" value="1"/>
</dbReference>
<dbReference type="SUPFAM" id="SSF50800">
    <property type="entry name" value="PK beta-barrel domain-like"/>
    <property type="match status" value="1"/>
</dbReference>
<dbReference type="STRING" id="311403.Arad_0180"/>
<evidence type="ECO:0000313" key="2">
    <source>
        <dbReference type="EMBL" id="ACM24936.1"/>
    </source>
</evidence>
<evidence type="ECO:0000259" key="1">
    <source>
        <dbReference type="PROSITE" id="PS51340"/>
    </source>
</evidence>
<dbReference type="Gene3D" id="2.40.33.20">
    <property type="entry name" value="PK beta-barrel domain-like"/>
    <property type="match status" value="1"/>
</dbReference>
<dbReference type="AlphaFoldDB" id="B9JGU0"/>
<feature type="domain" description="MOSC" evidence="1">
    <location>
        <begin position="38"/>
        <end position="172"/>
    </location>
</feature>
<evidence type="ECO:0000313" key="3">
    <source>
        <dbReference type="Proteomes" id="UP000001600"/>
    </source>
</evidence>
<dbReference type="KEGG" id="ara:Arad_0180"/>
<protein>
    <recommendedName>
        <fullName evidence="1">MOSC domain-containing protein</fullName>
    </recommendedName>
</protein>
<proteinExistence type="predicted"/>
<reference evidence="2 3" key="1">
    <citation type="journal article" date="2009" name="J. Bacteriol.">
        <title>Genome sequences of three Agrobacterium biovars help elucidate the evolution of multichromosome genomes in bacteria.</title>
        <authorList>
            <person name="Slater S.C."/>
            <person name="Goldman B.S."/>
            <person name="Goodner B."/>
            <person name="Setubal J.C."/>
            <person name="Farrand S.K."/>
            <person name="Nester E.W."/>
            <person name="Burr T.J."/>
            <person name="Banta L."/>
            <person name="Dickerman A.W."/>
            <person name="Paulsen I."/>
            <person name="Otten L."/>
            <person name="Suen G."/>
            <person name="Welch R."/>
            <person name="Almeida N.F."/>
            <person name="Arnold F."/>
            <person name="Burton O.T."/>
            <person name="Du Z."/>
            <person name="Ewing A."/>
            <person name="Godsy E."/>
            <person name="Heisel S."/>
            <person name="Houmiel K.L."/>
            <person name="Jhaveri J."/>
            <person name="Lu J."/>
            <person name="Miller N.M."/>
            <person name="Norton S."/>
            <person name="Chen Q."/>
            <person name="Phoolcharoen W."/>
            <person name="Ohlin V."/>
            <person name="Ondrusek D."/>
            <person name="Pride N."/>
            <person name="Stricklin S.L."/>
            <person name="Sun J."/>
            <person name="Wheeler C."/>
            <person name="Wilson L."/>
            <person name="Zhu H."/>
            <person name="Wood D.W."/>
        </authorList>
    </citation>
    <scope>NUCLEOTIDE SEQUENCE [LARGE SCALE GENOMIC DNA]</scope>
    <source>
        <strain evidence="3">K84 / ATCC BAA-868</strain>
    </source>
</reference>
<gene>
    <name evidence="2" type="ordered locus">Arad_0180</name>
</gene>